<dbReference type="GO" id="GO:0016787">
    <property type="term" value="F:hydrolase activity"/>
    <property type="evidence" value="ECO:0007669"/>
    <property type="project" value="UniProtKB-KW"/>
</dbReference>
<dbReference type="SUPFAM" id="SSF56281">
    <property type="entry name" value="Metallo-hydrolase/oxidoreductase"/>
    <property type="match status" value="1"/>
</dbReference>
<reference evidence="2 3" key="1">
    <citation type="submission" date="2018-12" db="EMBL/GenBank/DDBJ databases">
        <title>Bacillus chawlae sp. nov., Bacillus glennii sp. nov., and Bacillus saganii sp. nov. Isolated from the Vehicle Assembly Building at Kennedy Space Center where the Viking Spacecraft were Assembled.</title>
        <authorList>
            <person name="Seuylemezian A."/>
            <person name="Vaishampayan P."/>
        </authorList>
    </citation>
    <scope>NUCLEOTIDE SEQUENCE [LARGE SCALE GENOMIC DNA]</scope>
    <source>
        <strain evidence="2 3">L5</strain>
    </source>
</reference>
<dbReference type="CDD" id="cd07721">
    <property type="entry name" value="yflN-like_MBL-fold"/>
    <property type="match status" value="1"/>
</dbReference>
<dbReference type="Proteomes" id="UP000267430">
    <property type="component" value="Unassembled WGS sequence"/>
</dbReference>
<evidence type="ECO:0000313" key="2">
    <source>
        <dbReference type="EMBL" id="RUQ28255.1"/>
    </source>
</evidence>
<dbReference type="OrthoDB" id="9802248at2"/>
<keyword evidence="3" id="KW-1185">Reference proteome</keyword>
<dbReference type="EMBL" id="RYZZ01000017">
    <property type="protein sequence ID" value="RUQ28255.1"/>
    <property type="molecule type" value="Genomic_DNA"/>
</dbReference>
<proteinExistence type="predicted"/>
<accession>A0A3S0U1G3</accession>
<dbReference type="AlphaFoldDB" id="A0A3S0U1G3"/>
<comment type="caution">
    <text evidence="2">The sequence shown here is derived from an EMBL/GenBank/DDBJ whole genome shotgun (WGS) entry which is preliminary data.</text>
</comment>
<dbReference type="InterPro" id="IPR036866">
    <property type="entry name" value="RibonucZ/Hydroxyglut_hydro"/>
</dbReference>
<dbReference type="RefSeq" id="WP_126865362.1">
    <property type="nucleotide sequence ID" value="NZ_JAUSTX010000002.1"/>
</dbReference>
<organism evidence="2 3">
    <name type="scientific">Peribacillus cavernae</name>
    <dbReference type="NCBI Taxonomy" id="1674310"/>
    <lineage>
        <taxon>Bacteria</taxon>
        <taxon>Bacillati</taxon>
        <taxon>Bacillota</taxon>
        <taxon>Bacilli</taxon>
        <taxon>Bacillales</taxon>
        <taxon>Bacillaceae</taxon>
        <taxon>Peribacillus</taxon>
    </lineage>
</organism>
<feature type="domain" description="Metallo-beta-lactamase" evidence="1">
    <location>
        <begin position="35"/>
        <end position="246"/>
    </location>
</feature>
<dbReference type="PANTHER" id="PTHR42951:SF17">
    <property type="entry name" value="METALLO-BETA-LACTAMASE DOMAIN-CONTAINING PROTEIN"/>
    <property type="match status" value="1"/>
</dbReference>
<dbReference type="InterPro" id="IPR050855">
    <property type="entry name" value="NDM-1-like"/>
</dbReference>
<dbReference type="InterPro" id="IPR001279">
    <property type="entry name" value="Metallo-B-lactamas"/>
</dbReference>
<keyword evidence="2" id="KW-0378">Hydrolase</keyword>
<sequence>MDDHNLSQKFIPVTSVTSGDVQSVTSDIYCLPIQIVNICYIGDPAKSSDWVLVDAGMPRSADEIIGTARKLYGESVPPKAIILTHGHFDHVGALVELVEHWNVPVYAHELEMPYLTGKKNYPQPDSTVEGGMVAKMSGLFPNEGIDLGTHVRTLPADGSVPELPDWKWIHTPGHSEGQVSLFRESDRALIAGDAFVTVKQESLYKVITQEKEISGPPRYLTTDWKAAKTSVEKLADLKPSVAVTGHGLPMSGRELADNLTMLAREFDTIAKPDYGKYVQQG</sequence>
<dbReference type="PANTHER" id="PTHR42951">
    <property type="entry name" value="METALLO-BETA-LACTAMASE DOMAIN-CONTAINING"/>
    <property type="match status" value="1"/>
</dbReference>
<dbReference type="SMART" id="SM00849">
    <property type="entry name" value="Lactamase_B"/>
    <property type="match status" value="1"/>
</dbReference>
<evidence type="ECO:0000313" key="3">
    <source>
        <dbReference type="Proteomes" id="UP000267430"/>
    </source>
</evidence>
<dbReference type="Pfam" id="PF00753">
    <property type="entry name" value="Lactamase_B"/>
    <property type="match status" value="1"/>
</dbReference>
<evidence type="ECO:0000259" key="1">
    <source>
        <dbReference type="SMART" id="SM00849"/>
    </source>
</evidence>
<name>A0A3S0U1G3_9BACI</name>
<protein>
    <submittedName>
        <fullName evidence="2">MBL fold metallo-hydrolase</fullName>
    </submittedName>
</protein>
<dbReference type="Gene3D" id="3.60.15.10">
    <property type="entry name" value="Ribonuclease Z/Hydroxyacylglutathione hydrolase-like"/>
    <property type="match status" value="1"/>
</dbReference>
<gene>
    <name evidence="2" type="ORF">ELQ35_13565</name>
</gene>